<organism evidence="1 2">
    <name type="scientific">Mortierella isabellina</name>
    <name type="common">Filamentous fungus</name>
    <name type="synonym">Umbelopsis isabellina</name>
    <dbReference type="NCBI Taxonomy" id="91625"/>
    <lineage>
        <taxon>Eukaryota</taxon>
        <taxon>Fungi</taxon>
        <taxon>Fungi incertae sedis</taxon>
        <taxon>Mucoromycota</taxon>
        <taxon>Mucoromycotina</taxon>
        <taxon>Umbelopsidomycetes</taxon>
        <taxon>Umbelopsidales</taxon>
        <taxon>Umbelopsidaceae</taxon>
        <taxon>Umbelopsis</taxon>
    </lineage>
</organism>
<dbReference type="InterPro" id="IPR029321">
    <property type="entry name" value="INTS2"/>
</dbReference>
<keyword evidence="2" id="KW-1185">Reference proteome</keyword>
<dbReference type="GO" id="GO:0032039">
    <property type="term" value="C:integrator complex"/>
    <property type="evidence" value="ECO:0007669"/>
    <property type="project" value="InterPro"/>
</dbReference>
<protein>
    <submittedName>
        <fullName evidence="1">Uncharacterized protein</fullName>
    </submittedName>
</protein>
<gene>
    <name evidence="1" type="ORF">INT43_001894</name>
</gene>
<dbReference type="OrthoDB" id="3363059at2759"/>
<sequence length="303" mass="34207">MLPWLITWFVELDGNNETESLEPLVKCFIYLPTRVTLLNGLISYDEATFALIVDTLLQAASTGSSQLNFHISESIYTLVQQFPKRALAVRFKLVQAQILPELALRLTISHIHDDVDFLNGEFTGLPSWILSQSSKVAPHIATMKNHLCDMAMKEVLSVKGVEDADQLKLEKLLRAIIGVLGLFGIKATEEQFRVCLQVIRKAQTARSIELSLCFVLICAEQVLRLPLRERNALMKYVCETEKTEVPALIAIAFASNQILQVETLVRQKLNMNLMIPKLGLFEMQKLFKTLETDIYAKFSAPQI</sequence>
<dbReference type="EMBL" id="JAEPQZ010000007">
    <property type="protein sequence ID" value="KAG2179045.1"/>
    <property type="molecule type" value="Genomic_DNA"/>
</dbReference>
<dbReference type="GO" id="GO:0034472">
    <property type="term" value="P:snRNA 3'-end processing"/>
    <property type="evidence" value="ECO:0007669"/>
    <property type="project" value="TreeGrafter"/>
</dbReference>
<evidence type="ECO:0000313" key="2">
    <source>
        <dbReference type="Proteomes" id="UP000654370"/>
    </source>
</evidence>
<evidence type="ECO:0000313" key="1">
    <source>
        <dbReference type="EMBL" id="KAG2179045.1"/>
    </source>
</evidence>
<dbReference type="Proteomes" id="UP000654370">
    <property type="component" value="Unassembled WGS sequence"/>
</dbReference>
<dbReference type="PANTHER" id="PTHR28608:SF1">
    <property type="entry name" value="INTEGRATOR COMPLEX SUBUNIT 2"/>
    <property type="match status" value="1"/>
</dbReference>
<dbReference type="PANTHER" id="PTHR28608">
    <property type="entry name" value="INTEGRATOR COMPLEX SUBUNIT 2"/>
    <property type="match status" value="1"/>
</dbReference>
<comment type="caution">
    <text evidence="1">The sequence shown here is derived from an EMBL/GenBank/DDBJ whole genome shotgun (WGS) entry which is preliminary data.</text>
</comment>
<accession>A0A8H7UDK7</accession>
<proteinExistence type="predicted"/>
<reference evidence="1" key="1">
    <citation type="submission" date="2020-12" db="EMBL/GenBank/DDBJ databases">
        <title>Metabolic potential, ecology and presence of endohyphal bacteria is reflected in genomic diversity of Mucoromycotina.</title>
        <authorList>
            <person name="Muszewska A."/>
            <person name="Okrasinska A."/>
            <person name="Steczkiewicz K."/>
            <person name="Drgas O."/>
            <person name="Orlowska M."/>
            <person name="Perlinska-Lenart U."/>
            <person name="Aleksandrzak-Piekarczyk T."/>
            <person name="Szatraj K."/>
            <person name="Zielenkiewicz U."/>
            <person name="Pilsyk S."/>
            <person name="Malc E."/>
            <person name="Mieczkowski P."/>
            <person name="Kruszewska J.S."/>
            <person name="Biernat P."/>
            <person name="Pawlowska J."/>
        </authorList>
    </citation>
    <scope>NUCLEOTIDE SEQUENCE</scope>
    <source>
        <strain evidence="1">WA0000067209</strain>
    </source>
</reference>
<dbReference type="AlphaFoldDB" id="A0A8H7UDK7"/>
<name>A0A8H7UDK7_MORIS</name>
<dbReference type="Pfam" id="PF14750">
    <property type="entry name" value="INTS2"/>
    <property type="match status" value="1"/>
</dbReference>